<dbReference type="GO" id="GO:0006367">
    <property type="term" value="P:transcription initiation at RNA polymerase II promoter"/>
    <property type="evidence" value="ECO:0007669"/>
    <property type="project" value="TreeGrafter"/>
</dbReference>
<evidence type="ECO:0000313" key="12">
    <source>
        <dbReference type="Proteomes" id="UP000230066"/>
    </source>
</evidence>
<dbReference type="AlphaFoldDB" id="A0A4E0RFG7"/>
<dbReference type="InterPro" id="IPR014782">
    <property type="entry name" value="Peptidase_M1_dom"/>
</dbReference>
<dbReference type="InterPro" id="IPR037813">
    <property type="entry name" value="TAF2"/>
</dbReference>
<dbReference type="GO" id="GO:0016251">
    <property type="term" value="F:RNA polymerase II general transcription initiation factor activity"/>
    <property type="evidence" value="ECO:0007669"/>
    <property type="project" value="TreeGrafter"/>
</dbReference>
<evidence type="ECO:0000256" key="2">
    <source>
        <dbReference type="ARBA" id="ARBA00010937"/>
    </source>
</evidence>
<name>A0A4E0RFG7_FASHE</name>
<feature type="region of interest" description="Disordered" evidence="7">
    <location>
        <begin position="1245"/>
        <end position="1271"/>
    </location>
</feature>
<dbReference type="InterPro" id="IPR027268">
    <property type="entry name" value="Peptidase_M4/M1_CTD_sf"/>
</dbReference>
<feature type="domain" description="Transcription initiation factor TFIID subunit 2 Ig-like" evidence="9">
    <location>
        <begin position="605"/>
        <end position="724"/>
    </location>
</feature>
<feature type="region of interest" description="Disordered" evidence="7">
    <location>
        <begin position="1200"/>
        <end position="1220"/>
    </location>
</feature>
<evidence type="ECO:0000256" key="3">
    <source>
        <dbReference type="ARBA" id="ARBA00017363"/>
    </source>
</evidence>
<keyword evidence="6" id="KW-0539">Nucleus</keyword>
<dbReference type="Pfam" id="PF25316">
    <property type="entry name" value="TAF2_3rd"/>
    <property type="match status" value="1"/>
</dbReference>
<feature type="compositionally biased region" description="Basic residues" evidence="7">
    <location>
        <begin position="1140"/>
        <end position="1149"/>
    </location>
</feature>
<comment type="similarity">
    <text evidence="2">Belongs to the TAF2 family.</text>
</comment>
<keyword evidence="5" id="KW-0804">Transcription</keyword>
<gene>
    <name evidence="11" type="ORF">D915_002909</name>
</gene>
<dbReference type="EMBL" id="JXXN02000781">
    <property type="protein sequence ID" value="THD26326.1"/>
    <property type="molecule type" value="Genomic_DNA"/>
</dbReference>
<keyword evidence="12" id="KW-1185">Reference proteome</keyword>
<dbReference type="GO" id="GO:0008270">
    <property type="term" value="F:zinc ion binding"/>
    <property type="evidence" value="ECO:0007669"/>
    <property type="project" value="InterPro"/>
</dbReference>
<sequence length="1271" mass="143691">MEKLGTDSWIPPFGDVAAPQMETPKRWFRLAHQTLCITEIDFEHRILIGFTQLIIWPLTNGLRRIHVNCRQCRIHRVLLEAADTDLDSFERSTSDRYLGSKLAYLPSPVDLPVVQNDPSLEICKRDTKLRTLDSFQRRHASVVEMTDPDKEAGEVTIRVPPEFWPLISNSRPLKLTLEFSLNKPRSGFYFVVPPGEGSLADRGVHAFTGTVSNASRLWFPCIDCSEPCTWKIEVTVLEDMVAVAPGELIDAPYYTEDLQHKTYHFYLSQPVSAPYIGLAVGAFDIYPDPLLTNGSTHFCPSGLLPLMKHTVSHIPDMIEYYEALLASQYPFGTIKTVFVDRAYNDFQAYASLLVFPVEILHSAQIIDQAIETRKIISLAVASQFFGCFLTMQTWFDAWLPVGLAGYLSGLYQKRVFGNNEYRRIISNEMRYVTNYEFSRYGILLDPCKRTTKTTHFSLASPHTISPTYLTAFVKKAHLVIRMLELRFGQPVLLQVLNKLLVLARLSASSILPSDEVTSKHTTNNEDANALRQSTGTTECVNELTSDENRRLGSSAGRNASLVVPPCLSDEHQTNLILSTTSFRRIISMVTGQDIQNFLDQWVTHSGHVRLSARFHFNRKRNVVELELKQDLHSRGTLNYTGPLTVMLQELDGAFMHTFKLEEGRTSRDLPCHSKSRKHRKKKIPLANGDEVDMDLGRIDAESPLLWLRLDPDLAVIRTIGVDQPDFMWHLMLAHDRDCLGQMEAVHALRSCPSAETRHALASLIANERVFYRVRMDACYALCHIANELSAVGGTTGNSAPMGTSSNTNAATSCLFPIFWQLFSSPAARALIRQNNFQNLQHYFLMRAMIRSLATLRVQQVCPREVLAFVTDLLRQNDNSRNGYSDCYYRADLIKALKDTLTPAIVVRGVMSASSLPFEARTVVEEVAHHLNLDSQIVSYRGTVTVACLTAIRRLQRLGFLPVDPTLFYHYASPGLFHDLRIAGLEALVDYIRGERDQKALDWIFDEVIERDEISEVSYPKLRFEAVQLLIRMPPFQRGEAGSRLDTPQLVERLWTLMNYGCSGDSRLRSAVADLYHILYGNRRPTCLPLPEGVLLVRVKEGRSVLKLSEHGTTGVDPPGQSADQNRTDHLSGSEMEVRTRRGKRRRRRATYASSIDRDADLLDNDDDIPGDDYVDEMDDFEEEEDDYEEVDEMDADFYAQRRAPSGFTSRDDLGRPMADALLHPDETGEGALYFGAKRTFPYESLIDGAGGIEPSAKRRTQRLSDDDDDDD</sequence>
<dbReference type="CDD" id="cd09839">
    <property type="entry name" value="M1_like_TAF2"/>
    <property type="match status" value="1"/>
</dbReference>
<organism evidence="11 12">
    <name type="scientific">Fasciola hepatica</name>
    <name type="common">Liver fluke</name>
    <dbReference type="NCBI Taxonomy" id="6192"/>
    <lineage>
        <taxon>Eukaryota</taxon>
        <taxon>Metazoa</taxon>
        <taxon>Spiralia</taxon>
        <taxon>Lophotrochozoa</taxon>
        <taxon>Platyhelminthes</taxon>
        <taxon>Trematoda</taxon>
        <taxon>Digenea</taxon>
        <taxon>Plagiorchiida</taxon>
        <taxon>Echinostomata</taxon>
        <taxon>Echinostomatoidea</taxon>
        <taxon>Fasciolidae</taxon>
        <taxon>Fasciola</taxon>
    </lineage>
</organism>
<comment type="subcellular location">
    <subcellularLocation>
        <location evidence="1">Nucleus</location>
    </subcellularLocation>
</comment>
<dbReference type="GO" id="GO:0003682">
    <property type="term" value="F:chromatin binding"/>
    <property type="evidence" value="ECO:0007669"/>
    <property type="project" value="TreeGrafter"/>
</dbReference>
<comment type="caution">
    <text evidence="11">The sequence shown here is derived from an EMBL/GenBank/DDBJ whole genome shotgun (WGS) entry which is preliminary data.</text>
</comment>
<dbReference type="GO" id="GO:0003743">
    <property type="term" value="F:translation initiation factor activity"/>
    <property type="evidence" value="ECO:0007669"/>
    <property type="project" value="UniProtKB-KW"/>
</dbReference>
<protein>
    <recommendedName>
        <fullName evidence="3">Transcription initiation factor TFIID subunit 2</fullName>
    </recommendedName>
</protein>
<feature type="region of interest" description="Disordered" evidence="7">
    <location>
        <begin position="1107"/>
        <end position="1151"/>
    </location>
</feature>
<dbReference type="Gene3D" id="2.60.40.1730">
    <property type="entry name" value="tricorn interacting facor f3 domain"/>
    <property type="match status" value="1"/>
</dbReference>
<dbReference type="Pfam" id="PF01433">
    <property type="entry name" value="Peptidase_M1"/>
    <property type="match status" value="1"/>
</dbReference>
<dbReference type="GO" id="GO:0005669">
    <property type="term" value="C:transcription factor TFIID complex"/>
    <property type="evidence" value="ECO:0007669"/>
    <property type="project" value="InterPro"/>
</dbReference>
<reference evidence="11" key="1">
    <citation type="submission" date="2019-03" db="EMBL/GenBank/DDBJ databases">
        <title>Improved annotation for the trematode Fasciola hepatica.</title>
        <authorList>
            <person name="Choi Y.-J."/>
            <person name="Martin J."/>
            <person name="Mitreva M."/>
        </authorList>
    </citation>
    <scope>NUCLEOTIDE SEQUENCE [LARGE SCALE GENOMIC DNA]</scope>
</reference>
<evidence type="ECO:0000259" key="8">
    <source>
        <dbReference type="Pfam" id="PF01433"/>
    </source>
</evidence>
<evidence type="ECO:0000259" key="9">
    <source>
        <dbReference type="Pfam" id="PF25316"/>
    </source>
</evidence>
<feature type="domain" description="Transcription initiation factor TFIID subunit 2 TPR repeats" evidence="10">
    <location>
        <begin position="725"/>
        <end position="1103"/>
    </location>
</feature>
<dbReference type="GO" id="GO:0000976">
    <property type="term" value="F:transcription cis-regulatory region binding"/>
    <property type="evidence" value="ECO:0007669"/>
    <property type="project" value="TreeGrafter"/>
</dbReference>
<evidence type="ECO:0000256" key="5">
    <source>
        <dbReference type="ARBA" id="ARBA00023163"/>
    </source>
</evidence>
<feature type="compositionally biased region" description="Basic and acidic residues" evidence="7">
    <location>
        <begin position="1125"/>
        <end position="1139"/>
    </location>
</feature>
<evidence type="ECO:0000256" key="4">
    <source>
        <dbReference type="ARBA" id="ARBA00023015"/>
    </source>
</evidence>
<evidence type="ECO:0000259" key="10">
    <source>
        <dbReference type="Pfam" id="PF25577"/>
    </source>
</evidence>
<keyword evidence="4" id="KW-0805">Transcription regulation</keyword>
<dbReference type="PANTHER" id="PTHR15137:SF9">
    <property type="entry name" value="TRANSCRIPTION INITIATION FACTOR TFIID SUBUNIT 2"/>
    <property type="match status" value="1"/>
</dbReference>
<dbReference type="SUPFAM" id="SSF63737">
    <property type="entry name" value="Leukotriene A4 hydrolase N-terminal domain"/>
    <property type="match status" value="1"/>
</dbReference>
<dbReference type="InterPro" id="IPR042097">
    <property type="entry name" value="Aminopeptidase_N-like_N_sf"/>
</dbReference>
<proteinExistence type="inferred from homology"/>
<dbReference type="Proteomes" id="UP000230066">
    <property type="component" value="Unassembled WGS sequence"/>
</dbReference>
<dbReference type="SUPFAM" id="SSF55486">
    <property type="entry name" value="Metalloproteases ('zincins'), catalytic domain"/>
    <property type="match status" value="1"/>
</dbReference>
<evidence type="ECO:0000256" key="7">
    <source>
        <dbReference type="SAM" id="MobiDB-lite"/>
    </source>
</evidence>
<feature type="domain" description="Peptidase M1 membrane alanine aminopeptidase" evidence="8">
    <location>
        <begin position="314"/>
        <end position="499"/>
    </location>
</feature>
<dbReference type="InterPro" id="IPR057991">
    <property type="entry name" value="TPR_TAF2_C"/>
</dbReference>
<dbReference type="PANTHER" id="PTHR15137">
    <property type="entry name" value="TRANSCRIPTION INITIATION FACTOR TFIID"/>
    <property type="match status" value="1"/>
</dbReference>
<dbReference type="Pfam" id="PF25577">
    <property type="entry name" value="TPR_TAF2_C"/>
    <property type="match status" value="1"/>
</dbReference>
<evidence type="ECO:0000256" key="6">
    <source>
        <dbReference type="ARBA" id="ARBA00023242"/>
    </source>
</evidence>
<dbReference type="Gene3D" id="1.10.390.10">
    <property type="entry name" value="Neutral Protease Domain 2"/>
    <property type="match status" value="1"/>
</dbReference>
<evidence type="ECO:0000313" key="11">
    <source>
        <dbReference type="EMBL" id="THD26326.1"/>
    </source>
</evidence>
<evidence type="ECO:0000256" key="1">
    <source>
        <dbReference type="ARBA" id="ARBA00004123"/>
    </source>
</evidence>
<dbReference type="InterPro" id="IPR057345">
    <property type="entry name" value="Ig-like_TAF2"/>
</dbReference>
<dbReference type="GO" id="GO:0008237">
    <property type="term" value="F:metallopeptidase activity"/>
    <property type="evidence" value="ECO:0007669"/>
    <property type="project" value="InterPro"/>
</dbReference>
<accession>A0A4E0RFG7</accession>